<reference evidence="1 2" key="1">
    <citation type="submission" date="2016-11" db="EMBL/GenBank/DDBJ databases">
        <authorList>
            <person name="Jaros S."/>
            <person name="Januszkiewicz K."/>
            <person name="Wedrychowicz H."/>
        </authorList>
    </citation>
    <scope>NUCLEOTIDE SEQUENCE [LARGE SCALE GENOMIC DNA]</scope>
    <source>
        <strain evidence="1 2">DSM 21986</strain>
    </source>
</reference>
<accession>A0A1M5C2H8</accession>
<dbReference type="EMBL" id="FQUS01000009">
    <property type="protein sequence ID" value="SHF48860.1"/>
    <property type="molecule type" value="Genomic_DNA"/>
</dbReference>
<proteinExistence type="predicted"/>
<protein>
    <submittedName>
        <fullName evidence="1">Uncharacterized protein</fullName>
    </submittedName>
</protein>
<gene>
    <name evidence="1" type="ORF">SAMN05443144_10971</name>
</gene>
<sequence length="29" mass="3526">MEYRKVLEIWGYPDSGYREILCKTLHVII</sequence>
<dbReference type="Proteomes" id="UP000184041">
    <property type="component" value="Unassembled WGS sequence"/>
</dbReference>
<dbReference type="AlphaFoldDB" id="A0A1M5C2H8"/>
<evidence type="ECO:0000313" key="1">
    <source>
        <dbReference type="EMBL" id="SHF48860.1"/>
    </source>
</evidence>
<organism evidence="1 2">
    <name type="scientific">Fodinibius roseus</name>
    <dbReference type="NCBI Taxonomy" id="1194090"/>
    <lineage>
        <taxon>Bacteria</taxon>
        <taxon>Pseudomonadati</taxon>
        <taxon>Balneolota</taxon>
        <taxon>Balneolia</taxon>
        <taxon>Balneolales</taxon>
        <taxon>Balneolaceae</taxon>
        <taxon>Fodinibius</taxon>
    </lineage>
</organism>
<evidence type="ECO:0000313" key="2">
    <source>
        <dbReference type="Proteomes" id="UP000184041"/>
    </source>
</evidence>
<keyword evidence="2" id="KW-1185">Reference proteome</keyword>
<name>A0A1M5C2H8_9BACT</name>
<dbReference type="STRING" id="1194090.SAMN05443144_10971"/>